<dbReference type="Gene3D" id="3.20.20.20">
    <property type="entry name" value="Dihydropteroate synthase-like"/>
    <property type="match status" value="1"/>
</dbReference>
<protein>
    <recommendedName>
        <fullName evidence="4">dihydropteroate synthase</fullName>
        <ecNumber evidence="4">2.5.1.15</ecNumber>
    </recommendedName>
</protein>
<dbReference type="GO" id="GO:0005829">
    <property type="term" value="C:cytosol"/>
    <property type="evidence" value="ECO:0007669"/>
    <property type="project" value="TreeGrafter"/>
</dbReference>
<dbReference type="GO" id="GO:0004156">
    <property type="term" value="F:dihydropteroate synthase activity"/>
    <property type="evidence" value="ECO:0007669"/>
    <property type="project" value="UniProtKB-EC"/>
</dbReference>
<accession>A0A382FYK6</accession>
<dbReference type="SUPFAM" id="SSF51717">
    <property type="entry name" value="Dihydropteroate synthetase-like"/>
    <property type="match status" value="1"/>
</dbReference>
<evidence type="ECO:0000313" key="10">
    <source>
        <dbReference type="EMBL" id="SVB67474.1"/>
    </source>
</evidence>
<keyword evidence="8" id="KW-0289">Folate biosynthesis</keyword>
<dbReference type="InterPro" id="IPR006390">
    <property type="entry name" value="DHP_synth_dom"/>
</dbReference>
<dbReference type="PANTHER" id="PTHR20941">
    <property type="entry name" value="FOLATE SYNTHESIS PROTEINS"/>
    <property type="match status" value="1"/>
</dbReference>
<dbReference type="PROSITE" id="PS50972">
    <property type="entry name" value="PTERIN_BINDING"/>
    <property type="match status" value="1"/>
</dbReference>
<comment type="cofactor">
    <cofactor evidence="2">
        <name>Mg(2+)</name>
        <dbReference type="ChEBI" id="CHEBI:18420"/>
    </cofactor>
</comment>
<dbReference type="GO" id="GO:0046872">
    <property type="term" value="F:metal ion binding"/>
    <property type="evidence" value="ECO:0007669"/>
    <property type="project" value="UniProtKB-KW"/>
</dbReference>
<evidence type="ECO:0000256" key="8">
    <source>
        <dbReference type="ARBA" id="ARBA00022909"/>
    </source>
</evidence>
<proteinExistence type="predicted"/>
<evidence type="ECO:0000256" key="3">
    <source>
        <dbReference type="ARBA" id="ARBA00004763"/>
    </source>
</evidence>
<organism evidence="10">
    <name type="scientific">marine metagenome</name>
    <dbReference type="NCBI Taxonomy" id="408172"/>
    <lineage>
        <taxon>unclassified sequences</taxon>
        <taxon>metagenomes</taxon>
        <taxon>ecological metagenomes</taxon>
    </lineage>
</organism>
<dbReference type="Pfam" id="PF00809">
    <property type="entry name" value="Pterin_bind"/>
    <property type="match status" value="1"/>
</dbReference>
<dbReference type="InterPro" id="IPR000489">
    <property type="entry name" value="Pterin-binding_dom"/>
</dbReference>
<name>A0A382FYK6_9ZZZZ</name>
<keyword evidence="7" id="KW-0460">Magnesium</keyword>
<dbReference type="NCBIfam" id="TIGR01496">
    <property type="entry name" value="DHPS"/>
    <property type="match status" value="1"/>
</dbReference>
<evidence type="ECO:0000256" key="5">
    <source>
        <dbReference type="ARBA" id="ARBA00022679"/>
    </source>
</evidence>
<dbReference type="GO" id="GO:0046656">
    <property type="term" value="P:folic acid biosynthetic process"/>
    <property type="evidence" value="ECO:0007669"/>
    <property type="project" value="UniProtKB-KW"/>
</dbReference>
<dbReference type="InterPro" id="IPR045031">
    <property type="entry name" value="DHP_synth-like"/>
</dbReference>
<dbReference type="FunFam" id="3.20.20.20:FF:000006">
    <property type="entry name" value="Dihydropteroate synthase"/>
    <property type="match status" value="1"/>
</dbReference>
<comment type="pathway">
    <text evidence="3">Cofactor biosynthesis; tetrahydrofolate biosynthesis; 7,8-dihydrofolate from 2-amino-4-hydroxy-6-hydroxymethyl-7,8-dihydropteridine diphosphate and 4-aminobenzoate: step 1/2.</text>
</comment>
<dbReference type="PROSITE" id="PS00793">
    <property type="entry name" value="DHPS_2"/>
    <property type="match status" value="1"/>
</dbReference>
<dbReference type="EMBL" id="UINC01052301">
    <property type="protein sequence ID" value="SVB67474.1"/>
    <property type="molecule type" value="Genomic_DNA"/>
</dbReference>
<evidence type="ECO:0000259" key="9">
    <source>
        <dbReference type="PROSITE" id="PS50972"/>
    </source>
</evidence>
<dbReference type="AlphaFoldDB" id="A0A382FYK6"/>
<gene>
    <name evidence="10" type="ORF">METZ01_LOCUS220328</name>
</gene>
<dbReference type="InterPro" id="IPR011005">
    <property type="entry name" value="Dihydropteroate_synth-like_sf"/>
</dbReference>
<evidence type="ECO:0000256" key="1">
    <source>
        <dbReference type="ARBA" id="ARBA00000012"/>
    </source>
</evidence>
<evidence type="ECO:0000256" key="2">
    <source>
        <dbReference type="ARBA" id="ARBA00001946"/>
    </source>
</evidence>
<dbReference type="GO" id="GO:0046654">
    <property type="term" value="P:tetrahydrofolate biosynthetic process"/>
    <property type="evidence" value="ECO:0007669"/>
    <property type="project" value="TreeGrafter"/>
</dbReference>
<dbReference type="EC" id="2.5.1.15" evidence="4"/>
<evidence type="ECO:0000256" key="7">
    <source>
        <dbReference type="ARBA" id="ARBA00022842"/>
    </source>
</evidence>
<evidence type="ECO:0000256" key="4">
    <source>
        <dbReference type="ARBA" id="ARBA00012458"/>
    </source>
</evidence>
<reference evidence="10" key="1">
    <citation type="submission" date="2018-05" db="EMBL/GenBank/DDBJ databases">
        <authorList>
            <person name="Lanie J.A."/>
            <person name="Ng W.-L."/>
            <person name="Kazmierczak K.M."/>
            <person name="Andrzejewski T.M."/>
            <person name="Davidsen T.M."/>
            <person name="Wayne K.J."/>
            <person name="Tettelin H."/>
            <person name="Glass J.I."/>
            <person name="Rusch D."/>
            <person name="Podicherti R."/>
            <person name="Tsui H.-C.T."/>
            <person name="Winkler M.E."/>
        </authorList>
    </citation>
    <scope>NUCLEOTIDE SEQUENCE</scope>
</reference>
<sequence>MTLFDWGSKTYLMGILNVTPDSFSGDGIHQNVNLSISKGIDMLSNGADVLDIGGESSKPPSIYGHVDKVAADEEIKRIVPVIRALSLESETIISVDTYKAKVAKAAISAGATMVNDIWGLRRDPEMVQLIADTGVYVVIMHNAESAQYKDIVKNNVEFLKKRVGFAISSGIETHKIIVDPGIGFGKGSEQNLQILNRLDEYKTIGVPIMVGTSRKSTIGEILELPVDDRIEGTAATVSVAITRGADMVRVHDVPEMHRIAKMTDAIVRGGA</sequence>
<dbReference type="CDD" id="cd00739">
    <property type="entry name" value="DHPS"/>
    <property type="match status" value="1"/>
</dbReference>
<feature type="domain" description="Pterin-binding" evidence="9">
    <location>
        <begin position="10"/>
        <end position="261"/>
    </location>
</feature>
<keyword evidence="5" id="KW-0808">Transferase</keyword>
<keyword evidence="6" id="KW-0479">Metal-binding</keyword>
<dbReference type="PANTHER" id="PTHR20941:SF1">
    <property type="entry name" value="FOLIC ACID SYNTHESIS PROTEIN FOL1"/>
    <property type="match status" value="1"/>
</dbReference>
<evidence type="ECO:0000256" key="6">
    <source>
        <dbReference type="ARBA" id="ARBA00022723"/>
    </source>
</evidence>
<comment type="catalytic activity">
    <reaction evidence="1">
        <text>(7,8-dihydropterin-6-yl)methyl diphosphate + 4-aminobenzoate = 7,8-dihydropteroate + diphosphate</text>
        <dbReference type="Rhea" id="RHEA:19949"/>
        <dbReference type="ChEBI" id="CHEBI:17836"/>
        <dbReference type="ChEBI" id="CHEBI:17839"/>
        <dbReference type="ChEBI" id="CHEBI:33019"/>
        <dbReference type="ChEBI" id="CHEBI:72950"/>
        <dbReference type="EC" id="2.5.1.15"/>
    </reaction>
</comment>